<feature type="domain" description="GH18" evidence="5">
    <location>
        <begin position="40"/>
        <end position="403"/>
    </location>
</feature>
<reference evidence="6 7" key="1">
    <citation type="submission" date="2021-01" db="EMBL/GenBank/DDBJ databases">
        <title>Draft Genome Sequence and Polyhydroxyalkanoate Biosynthetic Potential of Jeongeupia naejangsanensis Type Strain DSM 24253.</title>
        <authorList>
            <person name="Turrini P."/>
            <person name="Artuso I."/>
            <person name="Lugli G.A."/>
            <person name="Frangipani E."/>
            <person name="Ventura M."/>
            <person name="Visca P."/>
        </authorList>
    </citation>
    <scope>NUCLEOTIDE SEQUENCE [LARGE SCALE GENOMIC DNA]</scope>
    <source>
        <strain evidence="6 7">DSM 24253</strain>
    </source>
</reference>
<keyword evidence="6" id="KW-0378">Hydrolase</keyword>
<comment type="catalytic activity">
    <reaction evidence="1">
        <text>Random endo-hydrolysis of N-acetyl-beta-D-glucosaminide (1-&gt;4)-beta-linkages in chitin and chitodextrins.</text>
        <dbReference type="EC" id="3.2.1.14"/>
    </reaction>
</comment>
<dbReference type="InterPro" id="IPR011583">
    <property type="entry name" value="Chitinase_II/V-like_cat"/>
</dbReference>
<dbReference type="SUPFAM" id="SSF54556">
    <property type="entry name" value="Chitinase insertion domain"/>
    <property type="match status" value="1"/>
</dbReference>
<dbReference type="InterPro" id="IPR050314">
    <property type="entry name" value="Glycosyl_Hydrlase_18"/>
</dbReference>
<evidence type="ECO:0000256" key="4">
    <source>
        <dbReference type="SAM" id="SignalP"/>
    </source>
</evidence>
<keyword evidence="3" id="KW-0624">Polysaccharide degradation</keyword>
<gene>
    <name evidence="6" type="ORF">JMJ54_08105</name>
</gene>
<dbReference type="GO" id="GO:0016787">
    <property type="term" value="F:hydrolase activity"/>
    <property type="evidence" value="ECO:0007669"/>
    <property type="project" value="UniProtKB-KW"/>
</dbReference>
<keyword evidence="7" id="KW-1185">Reference proteome</keyword>
<accession>A0ABS2BK17</accession>
<name>A0ABS2BK17_9NEIS</name>
<feature type="signal peptide" evidence="4">
    <location>
        <begin position="1"/>
        <end position="22"/>
    </location>
</feature>
<evidence type="ECO:0000259" key="5">
    <source>
        <dbReference type="PROSITE" id="PS51910"/>
    </source>
</evidence>
<dbReference type="SMART" id="SM00636">
    <property type="entry name" value="Glyco_18"/>
    <property type="match status" value="1"/>
</dbReference>
<dbReference type="Gene3D" id="3.20.20.80">
    <property type="entry name" value="Glycosidases"/>
    <property type="match status" value="1"/>
</dbReference>
<evidence type="ECO:0000256" key="1">
    <source>
        <dbReference type="ARBA" id="ARBA00000822"/>
    </source>
</evidence>
<dbReference type="RefSeq" id="WP_203537653.1">
    <property type="nucleotide sequence ID" value="NZ_JAESND010000003.1"/>
</dbReference>
<dbReference type="InterPro" id="IPR029070">
    <property type="entry name" value="Chitinase_insertion_sf"/>
</dbReference>
<dbReference type="PANTHER" id="PTHR11177">
    <property type="entry name" value="CHITINASE"/>
    <property type="match status" value="1"/>
</dbReference>
<dbReference type="InterPro" id="IPR017853">
    <property type="entry name" value="GH"/>
</dbReference>
<dbReference type="InterPro" id="IPR001223">
    <property type="entry name" value="Glyco_hydro18_cat"/>
</dbReference>
<organism evidence="6 7">
    <name type="scientific">Jeongeupia naejangsanensis</name>
    <dbReference type="NCBI Taxonomy" id="613195"/>
    <lineage>
        <taxon>Bacteria</taxon>
        <taxon>Pseudomonadati</taxon>
        <taxon>Pseudomonadota</taxon>
        <taxon>Betaproteobacteria</taxon>
        <taxon>Neisseriales</taxon>
        <taxon>Chitinibacteraceae</taxon>
        <taxon>Jeongeupia</taxon>
    </lineage>
</organism>
<dbReference type="SUPFAM" id="SSF51445">
    <property type="entry name" value="(Trans)glycosidases"/>
    <property type="match status" value="1"/>
</dbReference>
<sequence length="403" mass="44880">MQIRKLVLGWLIGATAVLPALAGAHDRDDEDERDRDRSRLEVAAYIRTWPMPDGRHWRADDIDGKAITQLNIAFGALRNGGEVYVPATEPGTGPDGKPAPVFRNLWQEVAKLQRRHPRLKVNLSIGGYGADGFSQMAMTAEGRKRFVDSAVALVERHKLSGLGIEWQYPVGPDWGQAIGSDPKDRDNYPLLIEETRAALDALAAKTHRRYQLTSAVPAGPWFAQKNDLPRVARSVDYFTVTAYGAYGSWSATTGHFSNLFQRPDDPAYGGWSSDQAMRTYTAAGIAPSKLLMGVPFYGPLWTGVGSAENGLFQKFKAAGADVSWSEIKANYLNQPGYVRHWDNVARSPWLYNGDTVISYEDPQSLREKVRYLKAQRLAGLTVWEYAHDPQRELFGAINDEIRD</sequence>
<keyword evidence="4" id="KW-0732">Signal</keyword>
<evidence type="ECO:0000313" key="7">
    <source>
        <dbReference type="Proteomes" id="UP000809431"/>
    </source>
</evidence>
<dbReference type="EMBL" id="JAESND010000003">
    <property type="protein sequence ID" value="MBM3115790.1"/>
    <property type="molecule type" value="Genomic_DNA"/>
</dbReference>
<dbReference type="EC" id="3.2.1.14" evidence="2"/>
<dbReference type="Proteomes" id="UP000809431">
    <property type="component" value="Unassembled WGS sequence"/>
</dbReference>
<dbReference type="PROSITE" id="PS51910">
    <property type="entry name" value="GH18_2"/>
    <property type="match status" value="1"/>
</dbReference>
<keyword evidence="3" id="KW-0119">Carbohydrate metabolism</keyword>
<protein>
    <recommendedName>
        <fullName evidence="2">chitinase</fullName>
        <ecNumber evidence="2">3.2.1.14</ecNumber>
    </recommendedName>
</protein>
<proteinExistence type="predicted"/>
<evidence type="ECO:0000313" key="6">
    <source>
        <dbReference type="EMBL" id="MBM3115790.1"/>
    </source>
</evidence>
<evidence type="ECO:0000256" key="3">
    <source>
        <dbReference type="ARBA" id="ARBA00023024"/>
    </source>
</evidence>
<dbReference type="PANTHER" id="PTHR11177:SF317">
    <property type="entry name" value="CHITINASE 12-RELATED"/>
    <property type="match status" value="1"/>
</dbReference>
<keyword evidence="3" id="KW-0146">Chitin degradation</keyword>
<dbReference type="Pfam" id="PF00704">
    <property type="entry name" value="Glyco_hydro_18"/>
    <property type="match status" value="1"/>
</dbReference>
<evidence type="ECO:0000256" key="2">
    <source>
        <dbReference type="ARBA" id="ARBA00012729"/>
    </source>
</evidence>
<comment type="caution">
    <text evidence="6">The sequence shown here is derived from an EMBL/GenBank/DDBJ whole genome shotgun (WGS) entry which is preliminary data.</text>
</comment>
<dbReference type="CDD" id="cd06548">
    <property type="entry name" value="GH18_chitinase"/>
    <property type="match status" value="1"/>
</dbReference>
<dbReference type="Gene3D" id="3.10.50.10">
    <property type="match status" value="1"/>
</dbReference>
<feature type="chain" id="PRO_5046661175" description="chitinase" evidence="4">
    <location>
        <begin position="23"/>
        <end position="403"/>
    </location>
</feature>